<dbReference type="AlphaFoldDB" id="A0A0J9VBG2"/>
<gene>
    <name evidence="1" type="ORF">PVBG_05595</name>
</gene>
<protein>
    <recommendedName>
        <fullName evidence="3">VIR protein</fullName>
    </recommendedName>
</protein>
<dbReference type="EMBL" id="KQ234880">
    <property type="protein sequence ID" value="KMZ83478.1"/>
    <property type="molecule type" value="Genomic_DNA"/>
</dbReference>
<evidence type="ECO:0008006" key="3">
    <source>
        <dbReference type="Google" id="ProtNLM"/>
    </source>
</evidence>
<evidence type="ECO:0000313" key="2">
    <source>
        <dbReference type="Proteomes" id="UP000053327"/>
    </source>
</evidence>
<sequence length="354" mass="41050">MKYIIGTFINYDKYKKIHWFYGEKYTRLFELNKLIKKLDDTKYENCHELTLDFSRLVNETHKETLKNIGCNLESGYNFLTMTLKNTLTDLCKYLNLWLDVQKSLHVNDKSNVSEEDWQIVEDLWKRLKEEQNANHQCERKHEVKNTFEYSKRIELMSYCMNRDYFKRLLRSSGRSDSYIKEICKSFSDYTNDYYNKLIEGIGCIDKKSDTMRYKYQISNDCTLYDIPKTFPKCEEHSPTFVENDNSKKNIICETNAEVGSAITESAGSLAEPNQRGGALDNLFETAGDPVESPEIPDGPVKLPEGDDYSADFGELHLQLSPTLPSTNNLPSKPIYYAGLSVSGVFFTSMVLYKV</sequence>
<proteinExistence type="predicted"/>
<name>A0A0J9VBG2_PLAV1</name>
<dbReference type="Proteomes" id="UP000053327">
    <property type="component" value="Unassembled WGS sequence"/>
</dbReference>
<dbReference type="OrthoDB" id="388216at2759"/>
<reference evidence="1 2" key="1">
    <citation type="submission" date="2011-08" db="EMBL/GenBank/DDBJ databases">
        <title>The Genome Sequence of Plasmodium vivax Brazil I.</title>
        <authorList>
            <consortium name="The Broad Institute Genome Sequencing Platform"/>
            <consortium name="The Broad Institute Genome Sequencing Center for Infectious Disease"/>
            <person name="Neafsey D."/>
            <person name="Carlton J."/>
            <person name="Barnwell J."/>
            <person name="Collins W."/>
            <person name="Escalante A."/>
            <person name="Mullikin J."/>
            <person name="Saul A."/>
            <person name="Guigo R."/>
            <person name="Camara F."/>
            <person name="Young S.K."/>
            <person name="Zeng Q."/>
            <person name="Gargeya S."/>
            <person name="Fitzgerald M."/>
            <person name="Haas B."/>
            <person name="Abouelleil A."/>
            <person name="Alvarado L."/>
            <person name="Arachchi H.M."/>
            <person name="Berlin A."/>
            <person name="Brown A."/>
            <person name="Chapman S.B."/>
            <person name="Chen Z."/>
            <person name="Dunbar C."/>
            <person name="Freedman E."/>
            <person name="Gearin G."/>
            <person name="Gellesch M."/>
            <person name="Goldberg J."/>
            <person name="Griggs A."/>
            <person name="Gujja S."/>
            <person name="Heiman D."/>
            <person name="Howarth C."/>
            <person name="Larson L."/>
            <person name="Lui A."/>
            <person name="MacDonald P.J.P."/>
            <person name="Montmayeur A."/>
            <person name="Murphy C."/>
            <person name="Neiman D."/>
            <person name="Pearson M."/>
            <person name="Priest M."/>
            <person name="Roberts A."/>
            <person name="Saif S."/>
            <person name="Shea T."/>
            <person name="Shenoy N."/>
            <person name="Sisk P."/>
            <person name="Stolte C."/>
            <person name="Sykes S."/>
            <person name="Wortman J."/>
            <person name="Nusbaum C."/>
            <person name="Birren B."/>
        </authorList>
    </citation>
    <scope>NUCLEOTIDE SEQUENCE [LARGE SCALE GENOMIC DNA]</scope>
    <source>
        <strain evidence="1 2">Brazil I</strain>
    </source>
</reference>
<accession>A0A0J9VBG2</accession>
<organism evidence="1 2">
    <name type="scientific">Plasmodium vivax (strain Brazil I)</name>
    <dbReference type="NCBI Taxonomy" id="1033975"/>
    <lineage>
        <taxon>Eukaryota</taxon>
        <taxon>Sar</taxon>
        <taxon>Alveolata</taxon>
        <taxon>Apicomplexa</taxon>
        <taxon>Aconoidasida</taxon>
        <taxon>Haemosporida</taxon>
        <taxon>Plasmodiidae</taxon>
        <taxon>Plasmodium</taxon>
        <taxon>Plasmodium (Plasmodium)</taxon>
    </lineage>
</organism>
<evidence type="ECO:0000313" key="1">
    <source>
        <dbReference type="EMBL" id="KMZ83478.1"/>
    </source>
</evidence>